<evidence type="ECO:0000313" key="3">
    <source>
        <dbReference type="Proteomes" id="UP001518989"/>
    </source>
</evidence>
<dbReference type="CDD" id="cd03801">
    <property type="entry name" value="GT4_PimA-like"/>
    <property type="match status" value="1"/>
</dbReference>
<dbReference type="RefSeq" id="WP_207416555.1">
    <property type="nucleotide sequence ID" value="NZ_CP061177.1"/>
</dbReference>
<name>A0ABS3KNR5_9PROT</name>
<dbReference type="PANTHER" id="PTHR12526">
    <property type="entry name" value="GLYCOSYLTRANSFERASE"/>
    <property type="match status" value="1"/>
</dbReference>
<proteinExistence type="inferred from homology"/>
<dbReference type="Gene3D" id="3.40.50.2000">
    <property type="entry name" value="Glycogen Phosphorylase B"/>
    <property type="match status" value="2"/>
</dbReference>
<organism evidence="2 3">
    <name type="scientific">Roseomonas haemaphysalidis</name>
    <dbReference type="NCBI Taxonomy" id="2768162"/>
    <lineage>
        <taxon>Bacteria</taxon>
        <taxon>Pseudomonadati</taxon>
        <taxon>Pseudomonadota</taxon>
        <taxon>Alphaproteobacteria</taxon>
        <taxon>Acetobacterales</taxon>
        <taxon>Roseomonadaceae</taxon>
        <taxon>Roseomonas</taxon>
    </lineage>
</organism>
<keyword evidence="3" id="KW-1185">Reference proteome</keyword>
<sequence length="416" mass="45306">MRRLLFLCHRIPYPPEKGEKIRAWHMIEHLARDWEVDLGCLIDDPADLQHMAALHGPCAAVRAEQTGPRWQVAARALLQARPGQPLTTGWFHNAKLRAWVEQGLEAGRYDAVFAYSAAMAPYLSSAAAHRPGVRRVLDMVDVDSEKWRAYVPSAKPPMKQVWAREARTLLEFERRAAVDFDRCLFVSHQEAARFAELAPETAPHLDWVENGVDMSVFDAEQRYPSPYRTEAPVAVFTGTMDYRPNVEAVCWFAREVLPKLRATLNPAPEFFIVGANPSPVVKALGALDGVTVTGSVPDVRPYLVHASVAVAPLRIARGIQNKVLEAMALGRPVVASSPAFEGIHATPGQDLLVGDGTARTVALVSEVLAGAHPGLGERAKRAVRTGHDWGATLSKLDSILAPGTDAPVIPGFGAAA</sequence>
<comment type="caution">
    <text evidence="2">The sequence shown here is derived from an EMBL/GenBank/DDBJ whole genome shotgun (WGS) entry which is preliminary data.</text>
</comment>
<dbReference type="PANTHER" id="PTHR12526:SF600">
    <property type="entry name" value="GLYCOSYL TRANSFERASE GROUP 1"/>
    <property type="match status" value="1"/>
</dbReference>
<dbReference type="EMBL" id="JACTNG010000003">
    <property type="protein sequence ID" value="MBO1079103.1"/>
    <property type="molecule type" value="Genomic_DNA"/>
</dbReference>
<protein>
    <submittedName>
        <fullName evidence="2">TIGR03087 family PEP-CTERM/XrtA system glycosyltransferase</fullName>
    </submittedName>
</protein>
<accession>A0ABS3KNR5</accession>
<dbReference type="Pfam" id="PF13692">
    <property type="entry name" value="Glyco_trans_1_4"/>
    <property type="match status" value="1"/>
</dbReference>
<reference evidence="2 3" key="1">
    <citation type="submission" date="2020-09" db="EMBL/GenBank/DDBJ databases">
        <title>Roseomonas.</title>
        <authorList>
            <person name="Zhu W."/>
        </authorList>
    </citation>
    <scope>NUCLEOTIDE SEQUENCE [LARGE SCALE GENOMIC DNA]</scope>
    <source>
        <strain evidence="2 3">573</strain>
    </source>
</reference>
<dbReference type="SUPFAM" id="SSF53756">
    <property type="entry name" value="UDP-Glycosyltransferase/glycogen phosphorylase"/>
    <property type="match status" value="1"/>
</dbReference>
<dbReference type="PROSITE" id="PS00995">
    <property type="entry name" value="TCP1_3"/>
    <property type="match status" value="1"/>
</dbReference>
<dbReference type="Proteomes" id="UP001518989">
    <property type="component" value="Unassembled WGS sequence"/>
</dbReference>
<dbReference type="NCBIfam" id="TIGR03087">
    <property type="entry name" value="stp1"/>
    <property type="match status" value="1"/>
</dbReference>
<dbReference type="InterPro" id="IPR002194">
    <property type="entry name" value="Chaperonin_TCP-1_CS"/>
</dbReference>
<evidence type="ECO:0000313" key="2">
    <source>
        <dbReference type="EMBL" id="MBO1079103.1"/>
    </source>
</evidence>
<gene>
    <name evidence="2" type="ORF">IAI61_08675</name>
</gene>
<dbReference type="InterPro" id="IPR017521">
    <property type="entry name" value="Sugar_tfrase_PEP-CTERM_Stp1"/>
</dbReference>
<comment type="similarity">
    <text evidence="1">Belongs to the TCP-1 chaperonin family.</text>
</comment>
<evidence type="ECO:0000256" key="1">
    <source>
        <dbReference type="ARBA" id="ARBA00008020"/>
    </source>
</evidence>